<dbReference type="PANTHER" id="PTHR24252:SF7">
    <property type="entry name" value="HYALIN"/>
    <property type="match status" value="1"/>
</dbReference>
<sequence>MTDEASNGGKHADVLQKVVVKVVSQADCQDWYTTQVGKAVVLYDTHVCAGFQSGEKDACQGDSGGPLLTITDGGKDGNRATTVGVVSAGIGCGRPKLPGLYTRVSRYIDWLFDKMKTRGVNVVV</sequence>
<evidence type="ECO:0000256" key="2">
    <source>
        <dbReference type="ARBA" id="ARBA00022525"/>
    </source>
</evidence>
<evidence type="ECO:0000256" key="3">
    <source>
        <dbReference type="ARBA" id="ARBA00022729"/>
    </source>
</evidence>
<keyword evidence="8" id="KW-1185">Reference proteome</keyword>
<evidence type="ECO:0000259" key="6">
    <source>
        <dbReference type="PROSITE" id="PS50240"/>
    </source>
</evidence>
<evidence type="ECO:0000256" key="5">
    <source>
        <dbReference type="ARBA" id="ARBA00023180"/>
    </source>
</evidence>
<name>A0A8J5JA44_HOMAM</name>
<dbReference type="SUPFAM" id="SSF50494">
    <property type="entry name" value="Trypsin-like serine proteases"/>
    <property type="match status" value="1"/>
</dbReference>
<dbReference type="GO" id="GO:0006508">
    <property type="term" value="P:proteolysis"/>
    <property type="evidence" value="ECO:0007669"/>
    <property type="project" value="InterPro"/>
</dbReference>
<evidence type="ECO:0000256" key="4">
    <source>
        <dbReference type="ARBA" id="ARBA00023157"/>
    </source>
</evidence>
<dbReference type="EMBL" id="JAHLQT010043055">
    <property type="protein sequence ID" value="KAG7155127.1"/>
    <property type="molecule type" value="Genomic_DNA"/>
</dbReference>
<comment type="caution">
    <text evidence="7">The sequence shown here is derived from an EMBL/GenBank/DDBJ whole genome shotgun (WGS) entry which is preliminary data.</text>
</comment>
<dbReference type="GO" id="GO:0005576">
    <property type="term" value="C:extracellular region"/>
    <property type="evidence" value="ECO:0007669"/>
    <property type="project" value="UniProtKB-SubCell"/>
</dbReference>
<dbReference type="PANTHER" id="PTHR24252">
    <property type="entry name" value="ACROSIN-RELATED"/>
    <property type="match status" value="1"/>
</dbReference>
<dbReference type="AlphaFoldDB" id="A0A8J5JA44"/>
<keyword evidence="4" id="KW-1015">Disulfide bond</keyword>
<dbReference type="SMART" id="SM00020">
    <property type="entry name" value="Tryp_SPc"/>
    <property type="match status" value="1"/>
</dbReference>
<dbReference type="InterPro" id="IPR043504">
    <property type="entry name" value="Peptidase_S1_PA_chymotrypsin"/>
</dbReference>
<organism evidence="7 8">
    <name type="scientific">Homarus americanus</name>
    <name type="common">American lobster</name>
    <dbReference type="NCBI Taxonomy" id="6706"/>
    <lineage>
        <taxon>Eukaryota</taxon>
        <taxon>Metazoa</taxon>
        <taxon>Ecdysozoa</taxon>
        <taxon>Arthropoda</taxon>
        <taxon>Crustacea</taxon>
        <taxon>Multicrustacea</taxon>
        <taxon>Malacostraca</taxon>
        <taxon>Eumalacostraca</taxon>
        <taxon>Eucarida</taxon>
        <taxon>Decapoda</taxon>
        <taxon>Pleocyemata</taxon>
        <taxon>Astacidea</taxon>
        <taxon>Nephropoidea</taxon>
        <taxon>Nephropidae</taxon>
        <taxon>Homarus</taxon>
    </lineage>
</organism>
<protein>
    <submittedName>
        <fullName evidence="7">Trypsin-1-like 12</fullName>
    </submittedName>
</protein>
<accession>A0A8J5JA44</accession>
<dbReference type="GO" id="GO:0004252">
    <property type="term" value="F:serine-type endopeptidase activity"/>
    <property type="evidence" value="ECO:0007669"/>
    <property type="project" value="InterPro"/>
</dbReference>
<dbReference type="Proteomes" id="UP000747542">
    <property type="component" value="Unassembled WGS sequence"/>
</dbReference>
<keyword evidence="3" id="KW-0732">Signal</keyword>
<dbReference type="PROSITE" id="PS00135">
    <property type="entry name" value="TRYPSIN_SER"/>
    <property type="match status" value="1"/>
</dbReference>
<dbReference type="FunFam" id="2.40.10.10:FF:000054">
    <property type="entry name" value="Complement C1r subcomponent"/>
    <property type="match status" value="1"/>
</dbReference>
<dbReference type="InterPro" id="IPR009003">
    <property type="entry name" value="Peptidase_S1_PA"/>
</dbReference>
<dbReference type="PROSITE" id="PS50240">
    <property type="entry name" value="TRYPSIN_DOM"/>
    <property type="match status" value="1"/>
</dbReference>
<dbReference type="InterPro" id="IPR033116">
    <property type="entry name" value="TRYPSIN_SER"/>
</dbReference>
<reference evidence="7" key="1">
    <citation type="journal article" date="2021" name="Sci. Adv.">
        <title>The American lobster genome reveals insights on longevity, neural, and immune adaptations.</title>
        <authorList>
            <person name="Polinski J.M."/>
            <person name="Zimin A.V."/>
            <person name="Clark K.F."/>
            <person name="Kohn A.B."/>
            <person name="Sadowski N."/>
            <person name="Timp W."/>
            <person name="Ptitsyn A."/>
            <person name="Khanna P."/>
            <person name="Romanova D.Y."/>
            <person name="Williams P."/>
            <person name="Greenwood S.J."/>
            <person name="Moroz L.L."/>
            <person name="Walt D.R."/>
            <person name="Bodnar A.G."/>
        </authorList>
    </citation>
    <scope>NUCLEOTIDE SEQUENCE</scope>
    <source>
        <strain evidence="7">GMGI-L3</strain>
    </source>
</reference>
<dbReference type="Pfam" id="PF00089">
    <property type="entry name" value="Trypsin"/>
    <property type="match status" value="1"/>
</dbReference>
<dbReference type="InterPro" id="IPR001254">
    <property type="entry name" value="Trypsin_dom"/>
</dbReference>
<evidence type="ECO:0000256" key="1">
    <source>
        <dbReference type="ARBA" id="ARBA00004613"/>
    </source>
</evidence>
<evidence type="ECO:0000313" key="8">
    <source>
        <dbReference type="Proteomes" id="UP000747542"/>
    </source>
</evidence>
<evidence type="ECO:0000313" key="7">
    <source>
        <dbReference type="EMBL" id="KAG7155127.1"/>
    </source>
</evidence>
<feature type="domain" description="Peptidase S1" evidence="6">
    <location>
        <begin position="1"/>
        <end position="116"/>
    </location>
</feature>
<comment type="subcellular location">
    <subcellularLocation>
        <location evidence="1">Secreted</location>
    </subcellularLocation>
</comment>
<keyword evidence="5" id="KW-0325">Glycoprotein</keyword>
<gene>
    <name evidence="7" type="primary">Tryp1-L12</name>
    <name evidence="7" type="ORF">Hamer_G020993</name>
</gene>
<proteinExistence type="predicted"/>
<dbReference type="Gene3D" id="2.40.10.10">
    <property type="entry name" value="Trypsin-like serine proteases"/>
    <property type="match status" value="1"/>
</dbReference>
<keyword evidence="2" id="KW-0964">Secreted</keyword>